<dbReference type="EMBL" id="LR633967">
    <property type="protein sequence ID" value="VUX56139.1"/>
    <property type="molecule type" value="Genomic_DNA"/>
</dbReference>
<accession>A0A7D9D2K1</accession>
<dbReference type="Pfam" id="PF11390">
    <property type="entry name" value="FdsD"/>
    <property type="match status" value="1"/>
</dbReference>
<dbReference type="AlphaFoldDB" id="A0A7D9D2K1"/>
<proteinExistence type="predicted"/>
<protein>
    <submittedName>
        <fullName evidence="1">NAD-dependent formate dehydrogenase (Modular protein)</fullName>
    </submittedName>
</protein>
<organism evidence="1">
    <name type="scientific">uncultured Woeseiaceae bacterium</name>
    <dbReference type="NCBI Taxonomy" id="1983305"/>
    <lineage>
        <taxon>Bacteria</taxon>
        <taxon>Pseudomonadati</taxon>
        <taxon>Pseudomonadota</taxon>
        <taxon>Gammaproteobacteria</taxon>
        <taxon>Woeseiales</taxon>
        <taxon>Woeseiaceae</taxon>
        <taxon>environmental samples</taxon>
    </lineage>
</organism>
<gene>
    <name evidence="1" type="ORF">JTBM06_V1_330002</name>
</gene>
<name>A0A7D9D2K1_9GAMM</name>
<evidence type="ECO:0000313" key="1">
    <source>
        <dbReference type="EMBL" id="VUX56139.1"/>
    </source>
</evidence>
<sequence length="96" mass="10689">MTDDEQPAVAGPVIDLERLIAMANQIGDFFAPYPPERAREGLRNHLRINWDPRMRKALLAHIDAGGDGLDLRVIEGAQQLRDKAADKSGYYGPPQH</sequence>
<dbReference type="InterPro" id="IPR021074">
    <property type="entry name" value="Formate_DH_dsu"/>
</dbReference>
<reference evidence="1" key="1">
    <citation type="submission" date="2019-07" db="EMBL/GenBank/DDBJ databases">
        <authorList>
            <person name="Weber M."/>
            <person name="Kostadinov I."/>
            <person name="Kostadinov D I."/>
        </authorList>
    </citation>
    <scope>NUCLEOTIDE SEQUENCE</scope>
    <source>
        <strain evidence="1">Gfbio:sag-sample-m06:053724c1-46a9-4a36-b237-ea2bf867836b</strain>
    </source>
</reference>